<accession>A0A367JX07</accession>
<organism evidence="2 3">
    <name type="scientific">Rhizopus stolonifer</name>
    <name type="common">Rhizopus nigricans</name>
    <dbReference type="NCBI Taxonomy" id="4846"/>
    <lineage>
        <taxon>Eukaryota</taxon>
        <taxon>Fungi</taxon>
        <taxon>Fungi incertae sedis</taxon>
        <taxon>Mucoromycota</taxon>
        <taxon>Mucoromycotina</taxon>
        <taxon>Mucoromycetes</taxon>
        <taxon>Mucorales</taxon>
        <taxon>Mucorineae</taxon>
        <taxon>Rhizopodaceae</taxon>
        <taxon>Rhizopus</taxon>
    </lineage>
</organism>
<gene>
    <name evidence="2" type="ORF">CU098_011222</name>
</gene>
<comment type="caution">
    <text evidence="2">The sequence shown here is derived from an EMBL/GenBank/DDBJ whole genome shotgun (WGS) entry which is preliminary data.</text>
</comment>
<protein>
    <submittedName>
        <fullName evidence="2">Uncharacterized protein</fullName>
    </submittedName>
</protein>
<evidence type="ECO:0000313" key="2">
    <source>
        <dbReference type="EMBL" id="RCH94435.1"/>
    </source>
</evidence>
<dbReference type="AlphaFoldDB" id="A0A367JX07"/>
<keyword evidence="3" id="KW-1185">Reference proteome</keyword>
<dbReference type="STRING" id="4846.A0A367JX07"/>
<feature type="coiled-coil region" evidence="1">
    <location>
        <begin position="48"/>
        <end position="75"/>
    </location>
</feature>
<proteinExistence type="predicted"/>
<dbReference type="EMBL" id="PJQM01002559">
    <property type="protein sequence ID" value="RCH94435.1"/>
    <property type="molecule type" value="Genomic_DNA"/>
</dbReference>
<sequence>MQEITQKHAQLRLRMDNQIRLALTHCKEEMEEEWVEKMRIFSEKLTGTSGYVSRIQQLQKQLEQLNIQSRKERKFNPTNMSKSQLENLLSALKEQSDPINEIKQRLESLDKVVST</sequence>
<dbReference type="OrthoDB" id="341482at2759"/>
<keyword evidence="1" id="KW-0175">Coiled coil</keyword>
<evidence type="ECO:0000313" key="3">
    <source>
        <dbReference type="Proteomes" id="UP000253551"/>
    </source>
</evidence>
<dbReference type="Proteomes" id="UP000253551">
    <property type="component" value="Unassembled WGS sequence"/>
</dbReference>
<reference evidence="2 3" key="1">
    <citation type="journal article" date="2018" name="G3 (Bethesda)">
        <title>Phylogenetic and Phylogenomic Definition of Rhizopus Species.</title>
        <authorList>
            <person name="Gryganskyi A.P."/>
            <person name="Golan J."/>
            <person name="Dolatabadi S."/>
            <person name="Mondo S."/>
            <person name="Robb S."/>
            <person name="Idnurm A."/>
            <person name="Muszewska A."/>
            <person name="Steczkiewicz K."/>
            <person name="Masonjones S."/>
            <person name="Liao H.L."/>
            <person name="Gajdeczka M.T."/>
            <person name="Anike F."/>
            <person name="Vuek A."/>
            <person name="Anishchenko I.M."/>
            <person name="Voigt K."/>
            <person name="de Hoog G.S."/>
            <person name="Smith M.E."/>
            <person name="Heitman J."/>
            <person name="Vilgalys R."/>
            <person name="Stajich J.E."/>
        </authorList>
    </citation>
    <scope>NUCLEOTIDE SEQUENCE [LARGE SCALE GENOMIC DNA]</scope>
    <source>
        <strain evidence="2 3">LSU 92-RS-03</strain>
    </source>
</reference>
<name>A0A367JX07_RHIST</name>
<evidence type="ECO:0000256" key="1">
    <source>
        <dbReference type="SAM" id="Coils"/>
    </source>
</evidence>